<dbReference type="STRING" id="5627.A0A1C7M2G4"/>
<feature type="compositionally biased region" description="Basic residues" evidence="1">
    <location>
        <begin position="302"/>
        <end position="315"/>
    </location>
</feature>
<feature type="domain" description="Fungal-type protein kinase" evidence="2">
    <location>
        <begin position="8"/>
        <end position="92"/>
    </location>
</feature>
<dbReference type="EMBL" id="LUGG01000011">
    <property type="protein sequence ID" value="OBZ71143.1"/>
    <property type="molecule type" value="Genomic_DNA"/>
</dbReference>
<keyword evidence="4" id="KW-1185">Reference proteome</keyword>
<dbReference type="OMA" id="YIKHANI"/>
<dbReference type="SUPFAM" id="SSF56112">
    <property type="entry name" value="Protein kinase-like (PK-like)"/>
    <property type="match status" value="1"/>
</dbReference>
<evidence type="ECO:0000259" key="2">
    <source>
        <dbReference type="Pfam" id="PF17667"/>
    </source>
</evidence>
<feature type="compositionally biased region" description="Polar residues" evidence="1">
    <location>
        <begin position="248"/>
        <end position="265"/>
    </location>
</feature>
<feature type="compositionally biased region" description="Polar residues" evidence="1">
    <location>
        <begin position="284"/>
        <end position="294"/>
    </location>
</feature>
<dbReference type="InterPro" id="IPR011009">
    <property type="entry name" value="Kinase-like_dom_sf"/>
</dbReference>
<organism evidence="3 4">
    <name type="scientific">Grifola frondosa</name>
    <name type="common">Maitake</name>
    <name type="synonym">Polyporus frondosus</name>
    <dbReference type="NCBI Taxonomy" id="5627"/>
    <lineage>
        <taxon>Eukaryota</taxon>
        <taxon>Fungi</taxon>
        <taxon>Dikarya</taxon>
        <taxon>Basidiomycota</taxon>
        <taxon>Agaricomycotina</taxon>
        <taxon>Agaricomycetes</taxon>
        <taxon>Polyporales</taxon>
        <taxon>Grifolaceae</taxon>
        <taxon>Grifola</taxon>
    </lineage>
</organism>
<evidence type="ECO:0000313" key="3">
    <source>
        <dbReference type="EMBL" id="OBZ71143.1"/>
    </source>
</evidence>
<reference evidence="3 4" key="1">
    <citation type="submission" date="2016-03" db="EMBL/GenBank/DDBJ databases">
        <title>Whole genome sequencing of Grifola frondosa 9006-11.</title>
        <authorList>
            <person name="Min B."/>
            <person name="Park H."/>
            <person name="Kim J.-G."/>
            <person name="Cho H."/>
            <person name="Oh Y.-L."/>
            <person name="Kong W.-S."/>
            <person name="Choi I.-G."/>
        </authorList>
    </citation>
    <scope>NUCLEOTIDE SEQUENCE [LARGE SCALE GENOMIC DNA]</scope>
    <source>
        <strain evidence="3 4">9006-11</strain>
    </source>
</reference>
<evidence type="ECO:0000313" key="4">
    <source>
        <dbReference type="Proteomes" id="UP000092993"/>
    </source>
</evidence>
<feature type="compositionally biased region" description="Basic and acidic residues" evidence="1">
    <location>
        <begin position="199"/>
        <end position="218"/>
    </location>
</feature>
<name>A0A1C7M2G4_GRIFR</name>
<gene>
    <name evidence="3" type="ORF">A0H81_08675</name>
</gene>
<proteinExistence type="predicted"/>
<evidence type="ECO:0000256" key="1">
    <source>
        <dbReference type="SAM" id="MobiDB-lite"/>
    </source>
</evidence>
<dbReference type="Pfam" id="PF17667">
    <property type="entry name" value="Pkinase_fungal"/>
    <property type="match status" value="1"/>
</dbReference>
<dbReference type="Proteomes" id="UP000092993">
    <property type="component" value="Unassembled WGS sequence"/>
</dbReference>
<dbReference type="AlphaFoldDB" id="A0A1C7M2G4"/>
<sequence length="315" mass="36143">MSRMLDAYHKDQRIHRDISVGNIIIYRDGTGVRRGYLVDWELSCRPDFKGKARDYWRTATWQFMSTRILDASQRVQHSLQDDMESLLYVVLYCSLRWLSHNLPGEDLYSTMQLLFQHHGKVSGKDVGGGGKSSNMLYRTYTNDVRFENPLLHHWLNTVMDYHRLPDDRGGPDPSKWENPNYLNTFWKNFLQISTLPTNDRVEHELPNPPRDPAKDPHEATVPSTSNSLGKRKESSSPPEDEPIEGNVAQRNLTTDRSTESTQPTVTHRRSLRLGSKSNARGCENTLTTTSNNYDKSAGHANTKGRPKKKVRFSAQ</sequence>
<comment type="caution">
    <text evidence="3">The sequence shown here is derived from an EMBL/GenBank/DDBJ whole genome shotgun (WGS) entry which is preliminary data.</text>
</comment>
<dbReference type="OrthoDB" id="2758239at2759"/>
<accession>A0A1C7M2G4</accession>
<dbReference type="Gene3D" id="1.10.510.10">
    <property type="entry name" value="Transferase(Phosphotransferase) domain 1"/>
    <property type="match status" value="1"/>
</dbReference>
<feature type="region of interest" description="Disordered" evidence="1">
    <location>
        <begin position="199"/>
        <end position="315"/>
    </location>
</feature>
<dbReference type="InterPro" id="IPR040976">
    <property type="entry name" value="Pkinase_fungal"/>
</dbReference>
<protein>
    <recommendedName>
        <fullName evidence="2">Fungal-type protein kinase domain-containing protein</fullName>
    </recommendedName>
</protein>